<dbReference type="PANTHER" id="PTHR42711:SF5">
    <property type="entry name" value="ABC TRANSPORTER ATP-BINDING PROTEIN NATA"/>
    <property type="match status" value="1"/>
</dbReference>
<comment type="similarity">
    <text evidence="1">Belongs to the ABC transporter superfamily.</text>
</comment>
<evidence type="ECO:0000313" key="6">
    <source>
        <dbReference type="EMBL" id="ASA23529.1"/>
    </source>
</evidence>
<dbReference type="PROSITE" id="PS00211">
    <property type="entry name" value="ABC_TRANSPORTER_1"/>
    <property type="match status" value="1"/>
</dbReference>
<dbReference type="InterPro" id="IPR017871">
    <property type="entry name" value="ABC_transporter-like_CS"/>
</dbReference>
<dbReference type="Pfam" id="PF00005">
    <property type="entry name" value="ABC_tran"/>
    <property type="match status" value="1"/>
</dbReference>
<dbReference type="Gene3D" id="3.40.50.300">
    <property type="entry name" value="P-loop containing nucleotide triphosphate hydrolases"/>
    <property type="match status" value="1"/>
</dbReference>
<evidence type="ECO:0000256" key="1">
    <source>
        <dbReference type="ARBA" id="ARBA00005417"/>
    </source>
</evidence>
<evidence type="ECO:0000313" key="7">
    <source>
        <dbReference type="Proteomes" id="UP000249890"/>
    </source>
</evidence>
<dbReference type="AlphaFoldDB" id="A0A2Z2KLZ7"/>
<feature type="domain" description="ABC transporter" evidence="5">
    <location>
        <begin position="4"/>
        <end position="231"/>
    </location>
</feature>
<dbReference type="Proteomes" id="UP000249890">
    <property type="component" value="Chromosome"/>
</dbReference>
<dbReference type="GO" id="GO:0016887">
    <property type="term" value="F:ATP hydrolysis activity"/>
    <property type="evidence" value="ECO:0007669"/>
    <property type="project" value="InterPro"/>
</dbReference>
<dbReference type="PROSITE" id="PS50893">
    <property type="entry name" value="ABC_TRANSPORTER_2"/>
    <property type="match status" value="1"/>
</dbReference>
<keyword evidence="4" id="KW-0067">ATP-binding</keyword>
<dbReference type="KEGG" id="pdh:B9T62_23665"/>
<keyword evidence="3" id="KW-0547">Nucleotide-binding</keyword>
<dbReference type="InterPro" id="IPR003439">
    <property type="entry name" value="ABC_transporter-like_ATP-bd"/>
</dbReference>
<protein>
    <submittedName>
        <fullName evidence="6">ABC transporter</fullName>
    </submittedName>
</protein>
<dbReference type="InterPro" id="IPR003593">
    <property type="entry name" value="AAA+_ATPase"/>
</dbReference>
<dbReference type="GO" id="GO:0005524">
    <property type="term" value="F:ATP binding"/>
    <property type="evidence" value="ECO:0007669"/>
    <property type="project" value="UniProtKB-KW"/>
</dbReference>
<evidence type="ECO:0000256" key="3">
    <source>
        <dbReference type="ARBA" id="ARBA00022741"/>
    </source>
</evidence>
<keyword evidence="7" id="KW-1185">Reference proteome</keyword>
<dbReference type="SMART" id="SM00382">
    <property type="entry name" value="AAA"/>
    <property type="match status" value="1"/>
</dbReference>
<sequence length="302" mass="34317">MNVIDLIDITKKYGSFRGVLDLNLQVKQGEIFGFIGPNGAGKSTTIRMLMGLLSPDRGQVRVLGQLLDRERPQLRRKIGYLPSEIMLYPGLSGREILAFAAAAHGMKLDAREVKTYAERLDWNPDRKIRTYSLGNRKKLGIVLSLLHHPELIVLDEPTSGLDPLIQNEFFSLLKERSSEEGVTVFFSTHVLSEVEKVCQRVAFIKEGQLNRISDIGELTDSGDHLISVVFMEDGDMTELYKLRELDEHVLYDGQHHRLRTGNRLQQTLTALSQLPLKAITVRRPTIEEMFMEDYRKGEVKQA</sequence>
<gene>
    <name evidence="6" type="ORF">B9T62_23665</name>
</gene>
<dbReference type="InterPro" id="IPR027417">
    <property type="entry name" value="P-loop_NTPase"/>
</dbReference>
<dbReference type="RefSeq" id="WP_087917517.1">
    <property type="nucleotide sequence ID" value="NZ_CP021780.1"/>
</dbReference>
<dbReference type="SUPFAM" id="SSF52540">
    <property type="entry name" value="P-loop containing nucleoside triphosphate hydrolases"/>
    <property type="match status" value="1"/>
</dbReference>
<dbReference type="CDD" id="cd03230">
    <property type="entry name" value="ABC_DR_subfamily_A"/>
    <property type="match status" value="1"/>
</dbReference>
<organism evidence="6 7">
    <name type="scientific">Paenibacillus donghaensis</name>
    <dbReference type="NCBI Taxonomy" id="414771"/>
    <lineage>
        <taxon>Bacteria</taxon>
        <taxon>Bacillati</taxon>
        <taxon>Bacillota</taxon>
        <taxon>Bacilli</taxon>
        <taxon>Bacillales</taxon>
        <taxon>Paenibacillaceae</taxon>
        <taxon>Paenibacillus</taxon>
    </lineage>
</organism>
<dbReference type="InterPro" id="IPR050763">
    <property type="entry name" value="ABC_transporter_ATP-binding"/>
</dbReference>
<dbReference type="PANTHER" id="PTHR42711">
    <property type="entry name" value="ABC TRANSPORTER ATP-BINDING PROTEIN"/>
    <property type="match status" value="1"/>
</dbReference>
<accession>A0A2Z2KLZ7</accession>
<dbReference type="OrthoDB" id="9804819at2"/>
<proteinExistence type="inferred from homology"/>
<dbReference type="EMBL" id="CP021780">
    <property type="protein sequence ID" value="ASA23529.1"/>
    <property type="molecule type" value="Genomic_DNA"/>
</dbReference>
<reference evidence="6 7" key="1">
    <citation type="submission" date="2017-06" db="EMBL/GenBank/DDBJ databases">
        <title>Complete genome sequence of Paenibacillus donghaensis KCTC 13049T isolated from East Sea sediment, South Korea.</title>
        <authorList>
            <person name="Jung B.K."/>
            <person name="Hong S.-J."/>
            <person name="Shin J.-H."/>
        </authorList>
    </citation>
    <scope>NUCLEOTIDE SEQUENCE [LARGE SCALE GENOMIC DNA]</scope>
    <source>
        <strain evidence="6 7">KCTC 13049</strain>
    </source>
</reference>
<name>A0A2Z2KLZ7_9BACL</name>
<keyword evidence="2" id="KW-0813">Transport</keyword>
<evidence type="ECO:0000256" key="4">
    <source>
        <dbReference type="ARBA" id="ARBA00022840"/>
    </source>
</evidence>
<evidence type="ECO:0000259" key="5">
    <source>
        <dbReference type="PROSITE" id="PS50893"/>
    </source>
</evidence>
<evidence type="ECO:0000256" key="2">
    <source>
        <dbReference type="ARBA" id="ARBA00022448"/>
    </source>
</evidence>